<reference evidence="1 2" key="1">
    <citation type="journal article" date="2019" name="Nat. Commun.">
        <title>The antimicrobial potential of Streptomyces from insect microbiomes.</title>
        <authorList>
            <person name="Chevrette M.G."/>
            <person name="Carlson C.M."/>
            <person name="Ortega H.E."/>
            <person name="Thomas C."/>
            <person name="Ananiev G.E."/>
            <person name="Barns K.J."/>
            <person name="Book A.J."/>
            <person name="Cagnazzo J."/>
            <person name="Carlos C."/>
            <person name="Flanigan W."/>
            <person name="Grubbs K.J."/>
            <person name="Horn H.A."/>
            <person name="Hoffmann F.M."/>
            <person name="Klassen J.L."/>
            <person name="Knack J.J."/>
            <person name="Lewin G.R."/>
            <person name="McDonald B.R."/>
            <person name="Muller L."/>
            <person name="Melo W.G.P."/>
            <person name="Pinto-Tomas A.A."/>
            <person name="Schmitz A."/>
            <person name="Wendt-Pienkowski E."/>
            <person name="Wildman S."/>
            <person name="Zhao M."/>
            <person name="Zhang F."/>
            <person name="Bugni T.S."/>
            <person name="Andes D.R."/>
            <person name="Pupo M.T."/>
            <person name="Currie C.R."/>
        </authorList>
    </citation>
    <scope>NUCLEOTIDE SEQUENCE [LARGE SCALE GENOMIC DNA]</scope>
    <source>
        <strain evidence="1 2">SID5840</strain>
    </source>
</reference>
<dbReference type="AlphaFoldDB" id="A0A7K2IN76"/>
<protein>
    <submittedName>
        <fullName evidence="1">Uncharacterized protein</fullName>
    </submittedName>
</protein>
<proteinExistence type="predicted"/>
<accession>A0A7K2IN76</accession>
<evidence type="ECO:0000313" key="2">
    <source>
        <dbReference type="Proteomes" id="UP000467124"/>
    </source>
</evidence>
<name>A0A7K2IN76_9ACTN</name>
<gene>
    <name evidence="1" type="ORF">GTW20_03915</name>
</gene>
<dbReference type="RefSeq" id="WP_161110271.1">
    <property type="nucleotide sequence ID" value="NZ_WWHY01000001.1"/>
</dbReference>
<evidence type="ECO:0000313" key="1">
    <source>
        <dbReference type="EMBL" id="MYR31431.1"/>
    </source>
</evidence>
<comment type="caution">
    <text evidence="1">The sequence shown here is derived from an EMBL/GenBank/DDBJ whole genome shotgun (WGS) entry which is preliminary data.</text>
</comment>
<dbReference type="Proteomes" id="UP000467124">
    <property type="component" value="Unassembled WGS sequence"/>
</dbReference>
<sequence>MASTMATSDHTPEQVQEWAQSLVTEGMWGEQAEVAAVDPGRIDPAVPEFEFRKRWFEEGELGPARLDRAGRIESSRWWTSSRIGPVRGRSRNRSGL</sequence>
<organism evidence="1 2">
    <name type="scientific">Nocardiopsis alba</name>
    <dbReference type="NCBI Taxonomy" id="53437"/>
    <lineage>
        <taxon>Bacteria</taxon>
        <taxon>Bacillati</taxon>
        <taxon>Actinomycetota</taxon>
        <taxon>Actinomycetes</taxon>
        <taxon>Streptosporangiales</taxon>
        <taxon>Nocardiopsidaceae</taxon>
        <taxon>Nocardiopsis</taxon>
    </lineage>
</organism>
<dbReference type="EMBL" id="WWHY01000001">
    <property type="protein sequence ID" value="MYR31431.1"/>
    <property type="molecule type" value="Genomic_DNA"/>
</dbReference>